<dbReference type="Gene3D" id="1.10.10.10">
    <property type="entry name" value="Winged helix-like DNA-binding domain superfamily/Winged helix DNA-binding domain"/>
    <property type="match status" value="1"/>
</dbReference>
<dbReference type="PANTHER" id="PTHR10015:SF336">
    <property type="entry name" value="HEAT SHOCK TRANSCRIPTION FACTOR, Y-LINKED"/>
    <property type="match status" value="1"/>
</dbReference>
<feature type="non-terminal residue" evidence="8">
    <location>
        <position position="169"/>
    </location>
</feature>
<feature type="domain" description="HSF-type DNA-binding" evidence="7">
    <location>
        <begin position="32"/>
        <end position="140"/>
    </location>
</feature>
<evidence type="ECO:0000313" key="8">
    <source>
        <dbReference type="EMBL" id="NXC41642.1"/>
    </source>
</evidence>
<evidence type="ECO:0000256" key="1">
    <source>
        <dbReference type="ARBA" id="ARBA00004123"/>
    </source>
</evidence>
<dbReference type="Pfam" id="PF00447">
    <property type="entry name" value="HSF_DNA-bind"/>
    <property type="match status" value="1"/>
</dbReference>
<dbReference type="Proteomes" id="UP000613066">
    <property type="component" value="Unassembled WGS sequence"/>
</dbReference>
<evidence type="ECO:0000256" key="3">
    <source>
        <dbReference type="ARBA" id="ARBA00023015"/>
    </source>
</evidence>
<evidence type="ECO:0000256" key="6">
    <source>
        <dbReference type="ARBA" id="ARBA00023242"/>
    </source>
</evidence>
<dbReference type="GO" id="GO:0043565">
    <property type="term" value="F:sequence-specific DNA binding"/>
    <property type="evidence" value="ECO:0007669"/>
    <property type="project" value="InterPro"/>
</dbReference>
<dbReference type="GO" id="GO:0005634">
    <property type="term" value="C:nucleus"/>
    <property type="evidence" value="ECO:0007669"/>
    <property type="project" value="UniProtKB-SubCell"/>
</dbReference>
<evidence type="ECO:0000313" key="9">
    <source>
        <dbReference type="Proteomes" id="UP000613066"/>
    </source>
</evidence>
<sequence>QSSSDKPCTKRVCLNPSEERTCKTEDLSFCSFLKKLWEICRSDQFQSIWWGDDGNCVVIEGNTFRKEVLARRGPLQIFKTNSMKTFIHQLRLHGFCQTEGNSASLGESQEEASARSPFGKLLSYRNAYFKRDYPHLLRGCEQSAGVKKRAPAALSLDLDLKEGSSRRTP</sequence>
<comment type="subcellular location">
    <subcellularLocation>
        <location evidence="1">Nucleus</location>
    </subcellularLocation>
</comment>
<evidence type="ECO:0000259" key="7">
    <source>
        <dbReference type="Pfam" id="PF00447"/>
    </source>
</evidence>
<keyword evidence="9" id="KW-1185">Reference proteome</keyword>
<evidence type="ECO:0000256" key="5">
    <source>
        <dbReference type="ARBA" id="ARBA00023163"/>
    </source>
</evidence>
<gene>
    <name evidence="8" type="primary">Hsfy1_3</name>
    <name evidence="8" type="ORF">PENPIL_R07715</name>
</gene>
<organism evidence="8 9">
    <name type="scientific">Penelope pileata</name>
    <dbReference type="NCBI Taxonomy" id="1118817"/>
    <lineage>
        <taxon>Eukaryota</taxon>
        <taxon>Metazoa</taxon>
        <taxon>Chordata</taxon>
        <taxon>Craniata</taxon>
        <taxon>Vertebrata</taxon>
        <taxon>Euteleostomi</taxon>
        <taxon>Archelosauria</taxon>
        <taxon>Archosauria</taxon>
        <taxon>Dinosauria</taxon>
        <taxon>Saurischia</taxon>
        <taxon>Theropoda</taxon>
        <taxon>Coelurosauria</taxon>
        <taxon>Aves</taxon>
        <taxon>Neognathae</taxon>
        <taxon>Galloanserae</taxon>
        <taxon>Galliformes</taxon>
        <taxon>Cracidae</taxon>
        <taxon>Penelope</taxon>
    </lineage>
</organism>
<dbReference type="PANTHER" id="PTHR10015">
    <property type="entry name" value="HEAT SHOCK TRANSCRIPTION FACTOR"/>
    <property type="match status" value="1"/>
</dbReference>
<keyword evidence="6" id="KW-0539">Nucleus</keyword>
<dbReference type="AlphaFoldDB" id="A0A851NTY7"/>
<comment type="similarity">
    <text evidence="2">Belongs to the HSF family.</text>
</comment>
<dbReference type="FunFam" id="1.10.10.10:FF:000349">
    <property type="entry name" value="Heat shock transcription factor, Y-linked"/>
    <property type="match status" value="1"/>
</dbReference>
<evidence type="ECO:0000256" key="4">
    <source>
        <dbReference type="ARBA" id="ARBA00023125"/>
    </source>
</evidence>
<keyword evidence="4" id="KW-0238">DNA-binding</keyword>
<proteinExistence type="inferred from homology"/>
<name>A0A851NTY7_9GALL</name>
<dbReference type="EMBL" id="WBMW01001901">
    <property type="protein sequence ID" value="NXC41642.1"/>
    <property type="molecule type" value="Genomic_DNA"/>
</dbReference>
<comment type="caution">
    <text evidence="8">The sequence shown here is derived from an EMBL/GenBank/DDBJ whole genome shotgun (WGS) entry which is preliminary data.</text>
</comment>
<dbReference type="InterPro" id="IPR000232">
    <property type="entry name" value="HSF_DNA-bd"/>
</dbReference>
<accession>A0A851NTY7</accession>
<keyword evidence="5" id="KW-0804">Transcription</keyword>
<keyword evidence="3" id="KW-0805">Transcription regulation</keyword>
<feature type="non-terminal residue" evidence="8">
    <location>
        <position position="1"/>
    </location>
</feature>
<dbReference type="InterPro" id="IPR036390">
    <property type="entry name" value="WH_DNA-bd_sf"/>
</dbReference>
<dbReference type="SUPFAM" id="SSF46785">
    <property type="entry name" value="Winged helix' DNA-binding domain"/>
    <property type="match status" value="1"/>
</dbReference>
<dbReference type="InterPro" id="IPR036388">
    <property type="entry name" value="WH-like_DNA-bd_sf"/>
</dbReference>
<dbReference type="GO" id="GO:0003700">
    <property type="term" value="F:DNA-binding transcription factor activity"/>
    <property type="evidence" value="ECO:0007669"/>
    <property type="project" value="InterPro"/>
</dbReference>
<dbReference type="OrthoDB" id="6418155at2759"/>
<protein>
    <submittedName>
        <fullName evidence="8">HSFY1 protein</fullName>
    </submittedName>
</protein>
<reference evidence="8" key="1">
    <citation type="submission" date="2019-09" db="EMBL/GenBank/DDBJ databases">
        <title>Bird 10,000 Genomes (B10K) Project - Family phase.</title>
        <authorList>
            <person name="Zhang G."/>
        </authorList>
    </citation>
    <scope>NUCLEOTIDE SEQUENCE</scope>
    <source>
        <strain evidence="8">B10K-DU-001-08</strain>
        <tissue evidence="8">Muscle</tissue>
    </source>
</reference>
<evidence type="ECO:0000256" key="2">
    <source>
        <dbReference type="ARBA" id="ARBA00006403"/>
    </source>
</evidence>